<dbReference type="EMBL" id="CM040977">
    <property type="protein sequence ID" value="MCJ8730390.1"/>
    <property type="molecule type" value="Genomic_DNA"/>
</dbReference>
<gene>
    <name evidence="1" type="ORF">PDJAM_G00184010</name>
</gene>
<sequence length="131" mass="14468">MRRRVDETAASKPTEEKSVKSETGKVQARSSWWMWVKRGLIALCTLYVATPFVLRFFPGVIQAAPHRLGVANVLSALGYHAVVMDYRGFGDSTGEPTEAGLTTDALYLYHWVRARSKGSLVIIWGHSLGTG</sequence>
<reference evidence="1" key="1">
    <citation type="submission" date="2020-02" db="EMBL/GenBank/DDBJ databases">
        <title>Genome sequencing of the panga catfish, Pangasius djambal.</title>
        <authorList>
            <person name="Wen M."/>
            <person name="Zahm M."/>
            <person name="Roques C."/>
            <person name="Cabau C."/>
            <person name="Klopp C."/>
            <person name="Donnadieu C."/>
            <person name="Jouanno E."/>
            <person name="Avarre J.-C."/>
            <person name="Campet M."/>
            <person name="Ha T."/>
            <person name="Dugue R."/>
            <person name="Lampietro C."/>
            <person name="Louis A."/>
            <person name="Herpin A."/>
            <person name="Echchiki A."/>
            <person name="Berthelot C."/>
            <person name="Parey E."/>
            <person name="Roest-Crollius H."/>
            <person name="Braasch I."/>
            <person name="Postlethwait J.H."/>
            <person name="Bobe J."/>
            <person name="Montfort J."/>
            <person name="Bouchez O."/>
            <person name="Begum T."/>
            <person name="Schartl M."/>
            <person name="Gustiano R."/>
            <person name="Guiguen Y."/>
        </authorList>
    </citation>
    <scope>NUCLEOTIDE SEQUENCE</scope>
    <source>
        <strain evidence="1">Pdj_M5554</strain>
    </source>
</reference>
<comment type="caution">
    <text evidence="1">The sequence shown here is derived from an EMBL/GenBank/DDBJ whole genome shotgun (WGS) entry which is preliminary data.</text>
</comment>
<dbReference type="Proteomes" id="UP000830395">
    <property type="component" value="Chromosome 3"/>
</dbReference>
<evidence type="ECO:0000313" key="1">
    <source>
        <dbReference type="EMBL" id="MCJ8730390.1"/>
    </source>
</evidence>
<organism evidence="1 2">
    <name type="scientific">Pangasius djambal</name>
    <dbReference type="NCBI Taxonomy" id="1691987"/>
    <lineage>
        <taxon>Eukaryota</taxon>
        <taxon>Metazoa</taxon>
        <taxon>Chordata</taxon>
        <taxon>Craniata</taxon>
        <taxon>Vertebrata</taxon>
        <taxon>Euteleostomi</taxon>
        <taxon>Actinopterygii</taxon>
        <taxon>Neopterygii</taxon>
        <taxon>Teleostei</taxon>
        <taxon>Ostariophysi</taxon>
        <taxon>Siluriformes</taxon>
        <taxon>Pangasiidae</taxon>
        <taxon>Pangasius</taxon>
    </lineage>
</organism>
<proteinExistence type="predicted"/>
<protein>
    <submittedName>
        <fullName evidence="1">Uncharacterized protein</fullName>
    </submittedName>
</protein>
<evidence type="ECO:0000313" key="2">
    <source>
        <dbReference type="Proteomes" id="UP000830395"/>
    </source>
</evidence>
<name>A0ACC5Y3T7_9TELE</name>
<accession>A0ACC5Y3T7</accession>
<keyword evidence="2" id="KW-1185">Reference proteome</keyword>